<feature type="compositionally biased region" description="Low complexity" evidence="1">
    <location>
        <begin position="102"/>
        <end position="121"/>
    </location>
</feature>
<feature type="compositionally biased region" description="Low complexity" evidence="1">
    <location>
        <begin position="210"/>
        <end position="230"/>
    </location>
</feature>
<feature type="compositionally biased region" description="Low complexity" evidence="1">
    <location>
        <begin position="189"/>
        <end position="200"/>
    </location>
</feature>
<feature type="region of interest" description="Disordered" evidence="1">
    <location>
        <begin position="411"/>
        <end position="588"/>
    </location>
</feature>
<evidence type="ECO:0000313" key="2">
    <source>
        <dbReference type="EMBL" id="RKP24895.1"/>
    </source>
</evidence>
<feature type="region of interest" description="Disordered" evidence="1">
    <location>
        <begin position="85"/>
        <end position="153"/>
    </location>
</feature>
<feature type="compositionally biased region" description="Low complexity" evidence="1">
    <location>
        <begin position="411"/>
        <end position="432"/>
    </location>
</feature>
<feature type="compositionally biased region" description="Polar residues" evidence="1">
    <location>
        <begin position="543"/>
        <end position="572"/>
    </location>
</feature>
<organism evidence="2 3">
    <name type="scientific">Syncephalis pseudoplumigaleata</name>
    <dbReference type="NCBI Taxonomy" id="1712513"/>
    <lineage>
        <taxon>Eukaryota</taxon>
        <taxon>Fungi</taxon>
        <taxon>Fungi incertae sedis</taxon>
        <taxon>Zoopagomycota</taxon>
        <taxon>Zoopagomycotina</taxon>
        <taxon>Zoopagomycetes</taxon>
        <taxon>Zoopagales</taxon>
        <taxon>Piptocephalidaceae</taxon>
        <taxon>Syncephalis</taxon>
    </lineage>
</organism>
<dbReference type="Proteomes" id="UP000278143">
    <property type="component" value="Unassembled WGS sequence"/>
</dbReference>
<dbReference type="Gene3D" id="1.10.150.50">
    <property type="entry name" value="Transcription Factor, Ets-1"/>
    <property type="match status" value="1"/>
</dbReference>
<dbReference type="InterPro" id="IPR013761">
    <property type="entry name" value="SAM/pointed_sf"/>
</dbReference>
<evidence type="ECO:0000256" key="1">
    <source>
        <dbReference type="SAM" id="MobiDB-lite"/>
    </source>
</evidence>
<proteinExistence type="predicted"/>
<dbReference type="EMBL" id="KZ989983">
    <property type="protein sequence ID" value="RKP24895.1"/>
    <property type="molecule type" value="Genomic_DNA"/>
</dbReference>
<reference evidence="3" key="1">
    <citation type="journal article" date="2018" name="Nat. Microbiol.">
        <title>Leveraging single-cell genomics to expand the fungal tree of life.</title>
        <authorList>
            <person name="Ahrendt S.R."/>
            <person name="Quandt C.A."/>
            <person name="Ciobanu D."/>
            <person name="Clum A."/>
            <person name="Salamov A."/>
            <person name="Andreopoulos B."/>
            <person name="Cheng J.F."/>
            <person name="Woyke T."/>
            <person name="Pelin A."/>
            <person name="Henrissat B."/>
            <person name="Reynolds N.K."/>
            <person name="Benny G.L."/>
            <person name="Smith M.E."/>
            <person name="James T.Y."/>
            <person name="Grigoriev I.V."/>
        </authorList>
    </citation>
    <scope>NUCLEOTIDE SEQUENCE [LARGE SCALE GENOMIC DNA]</scope>
    <source>
        <strain evidence="3">Benny S71-1</strain>
    </source>
</reference>
<evidence type="ECO:0000313" key="3">
    <source>
        <dbReference type="Proteomes" id="UP000278143"/>
    </source>
</evidence>
<gene>
    <name evidence="2" type="ORF">SYNPS1DRAFT_29360</name>
</gene>
<dbReference type="AlphaFoldDB" id="A0A4P9YYA0"/>
<dbReference type="CDD" id="cd09487">
    <property type="entry name" value="SAM_superfamily"/>
    <property type="match status" value="1"/>
</dbReference>
<protein>
    <submittedName>
        <fullName evidence="2">Uncharacterized protein</fullName>
    </submittedName>
</protein>
<feature type="compositionally biased region" description="Low complexity" evidence="1">
    <location>
        <begin position="439"/>
        <end position="448"/>
    </location>
</feature>
<name>A0A4P9YYA0_9FUNG</name>
<dbReference type="OrthoDB" id="5596711at2759"/>
<keyword evidence="3" id="KW-1185">Reference proteome</keyword>
<feature type="region of interest" description="Disordered" evidence="1">
    <location>
        <begin position="177"/>
        <end position="230"/>
    </location>
</feature>
<accession>A0A4P9YYA0</accession>
<sequence length="588" mass="62106">MLMSRLAQNIIESMSQIPVDELDFMTHSELLQLCKDHDIADVEDKSILTAAAESGVTAKPRRARSLSMISIDEDAMKFLELKALPSPPAIPENEPDHDDIAGSSSSSSSGNTDGGSQSSRSSMDKSDVAAERGSSPSPSHAPDTARRESSSVVGGEIVPACVTEAAPLPKLYFTLRDPGSDADADSEHASQASTSTPASPELQRRSLAPSTGSAVAPSTVAAASTTVQPASEAAAAAATPVPNDMCTPAEANAFPSIAAERKESPRLLCKSDDVALPSLPADQPQSLTLADRTDSQETIVSGDDVERTLTKEEQDIADWLQLHGLSAQQTKQFAREEMLDWDVLRLANMEGFRALGLTVGRSLKLLAAIQERLATQPRSLSVEHMAEISAAVEASVKQALEAIELPRSSPASSLASSLASTPATTPAPSRTPSVRHSRSMSITRSVSSDNHSPHPRETKTSSARARAKAKAARPKTPTSPPPFITSWSLEEQIKASRAPPSIAPLPPVSTSKARNKPGAVHVVENRAAALRRLSKQKLRSSSDTTAESAGKTLNKSRSTGNMHKSSSIASLSDESHRLIDEPIAESAE</sequence>
<dbReference type="SUPFAM" id="SSF47769">
    <property type="entry name" value="SAM/Pointed domain"/>
    <property type="match status" value="1"/>
</dbReference>